<gene>
    <name evidence="10" type="ORF">JFN93_10585</name>
</gene>
<name>A0A8J7LVL2_9BACT</name>
<evidence type="ECO:0000256" key="6">
    <source>
        <dbReference type="ARBA" id="ARBA00023012"/>
    </source>
</evidence>
<comment type="catalytic activity">
    <reaction evidence="1">
        <text>ATP + protein L-histidine = ADP + protein N-phospho-L-histidine.</text>
        <dbReference type="EC" id="2.7.13.3"/>
    </reaction>
</comment>
<dbReference type="Gene3D" id="3.30.565.10">
    <property type="entry name" value="Histidine kinase-like ATPase, C-terminal domain"/>
    <property type="match status" value="1"/>
</dbReference>
<evidence type="ECO:0000313" key="11">
    <source>
        <dbReference type="Proteomes" id="UP000636888"/>
    </source>
</evidence>
<evidence type="ECO:0000313" key="10">
    <source>
        <dbReference type="EMBL" id="MBJ6725155.1"/>
    </source>
</evidence>
<evidence type="ECO:0000256" key="2">
    <source>
        <dbReference type="ARBA" id="ARBA00012438"/>
    </source>
</evidence>
<dbReference type="InterPro" id="IPR003594">
    <property type="entry name" value="HATPase_dom"/>
</dbReference>
<feature type="domain" description="Histidine kinase" evidence="9">
    <location>
        <begin position="285"/>
        <end position="497"/>
    </location>
</feature>
<dbReference type="PANTHER" id="PTHR42878">
    <property type="entry name" value="TWO-COMPONENT HISTIDINE KINASE"/>
    <property type="match status" value="1"/>
</dbReference>
<dbReference type="GO" id="GO:0000155">
    <property type="term" value="F:phosphorelay sensor kinase activity"/>
    <property type="evidence" value="ECO:0007669"/>
    <property type="project" value="InterPro"/>
</dbReference>
<comment type="caution">
    <text evidence="10">The sequence shown here is derived from an EMBL/GenBank/DDBJ whole genome shotgun (WGS) entry which is preliminary data.</text>
</comment>
<evidence type="ECO:0000256" key="4">
    <source>
        <dbReference type="ARBA" id="ARBA00022679"/>
    </source>
</evidence>
<keyword evidence="7 8" id="KW-0472">Membrane</keyword>
<dbReference type="GO" id="GO:0030295">
    <property type="term" value="F:protein kinase activator activity"/>
    <property type="evidence" value="ECO:0007669"/>
    <property type="project" value="TreeGrafter"/>
</dbReference>
<dbReference type="PANTHER" id="PTHR42878:SF15">
    <property type="entry name" value="BACTERIOPHYTOCHROME"/>
    <property type="match status" value="1"/>
</dbReference>
<evidence type="ECO:0000256" key="1">
    <source>
        <dbReference type="ARBA" id="ARBA00000085"/>
    </source>
</evidence>
<dbReference type="Gene3D" id="3.30.450.290">
    <property type="match status" value="1"/>
</dbReference>
<dbReference type="InterPro" id="IPR005467">
    <property type="entry name" value="His_kinase_dom"/>
</dbReference>
<dbReference type="SMART" id="SM00387">
    <property type="entry name" value="HATPase_c"/>
    <property type="match status" value="1"/>
</dbReference>
<keyword evidence="5" id="KW-0418">Kinase</keyword>
<evidence type="ECO:0000256" key="8">
    <source>
        <dbReference type="SAM" id="Phobius"/>
    </source>
</evidence>
<evidence type="ECO:0000256" key="5">
    <source>
        <dbReference type="ARBA" id="ARBA00022777"/>
    </source>
</evidence>
<dbReference type="GO" id="GO:0000156">
    <property type="term" value="F:phosphorelay response regulator activity"/>
    <property type="evidence" value="ECO:0007669"/>
    <property type="project" value="TreeGrafter"/>
</dbReference>
<evidence type="ECO:0000256" key="3">
    <source>
        <dbReference type="ARBA" id="ARBA00022553"/>
    </source>
</evidence>
<dbReference type="InterPro" id="IPR003661">
    <property type="entry name" value="HisK_dim/P_dom"/>
</dbReference>
<dbReference type="InterPro" id="IPR036890">
    <property type="entry name" value="HATPase_C_sf"/>
</dbReference>
<dbReference type="PROSITE" id="PS50109">
    <property type="entry name" value="HIS_KIN"/>
    <property type="match status" value="1"/>
</dbReference>
<feature type="transmembrane region" description="Helical" evidence="8">
    <location>
        <begin position="220"/>
        <end position="241"/>
    </location>
</feature>
<dbReference type="Gene3D" id="1.10.287.130">
    <property type="match status" value="1"/>
</dbReference>
<keyword evidence="11" id="KW-1185">Reference proteome</keyword>
<protein>
    <recommendedName>
        <fullName evidence="2">histidine kinase</fullName>
        <ecNumber evidence="2">2.7.13.3</ecNumber>
    </recommendedName>
</protein>
<dbReference type="PRINTS" id="PR00344">
    <property type="entry name" value="BCTRLSENSOR"/>
</dbReference>
<dbReference type="RefSeq" id="WP_199384052.1">
    <property type="nucleotide sequence ID" value="NZ_JAEMHM010000008.1"/>
</dbReference>
<dbReference type="FunFam" id="1.10.287.130:FF:000001">
    <property type="entry name" value="Two-component sensor histidine kinase"/>
    <property type="match status" value="1"/>
</dbReference>
<reference evidence="10" key="1">
    <citation type="submission" date="2020-12" db="EMBL/GenBank/DDBJ databases">
        <title>Geomonas sp. Red875, isolated from river sediment.</title>
        <authorList>
            <person name="Xu Z."/>
            <person name="Zhang Z."/>
            <person name="Masuda Y."/>
            <person name="Itoh H."/>
            <person name="Senoo K."/>
        </authorList>
    </citation>
    <scope>NUCLEOTIDE SEQUENCE</scope>
    <source>
        <strain evidence="10">Red875</strain>
    </source>
</reference>
<dbReference type="CDD" id="cd00082">
    <property type="entry name" value="HisKA"/>
    <property type="match status" value="1"/>
</dbReference>
<dbReference type="GO" id="GO:0007234">
    <property type="term" value="P:osmosensory signaling via phosphorelay pathway"/>
    <property type="evidence" value="ECO:0007669"/>
    <property type="project" value="TreeGrafter"/>
</dbReference>
<keyword evidence="3" id="KW-0597">Phosphoprotein</keyword>
<dbReference type="SUPFAM" id="SSF55874">
    <property type="entry name" value="ATPase domain of HSP90 chaperone/DNA topoisomerase II/histidine kinase"/>
    <property type="match status" value="1"/>
</dbReference>
<dbReference type="Pfam" id="PF00512">
    <property type="entry name" value="HisKA"/>
    <property type="match status" value="1"/>
</dbReference>
<dbReference type="EC" id="2.7.13.3" evidence="2"/>
<dbReference type="InterPro" id="IPR004358">
    <property type="entry name" value="Sig_transdc_His_kin-like_C"/>
</dbReference>
<dbReference type="FunFam" id="3.30.565.10:FF:000006">
    <property type="entry name" value="Sensor histidine kinase WalK"/>
    <property type="match status" value="1"/>
</dbReference>
<dbReference type="SUPFAM" id="SSF47384">
    <property type="entry name" value="Homodimeric domain of signal transducing histidine kinase"/>
    <property type="match status" value="1"/>
</dbReference>
<evidence type="ECO:0000256" key="7">
    <source>
        <dbReference type="ARBA" id="ARBA00023136"/>
    </source>
</evidence>
<dbReference type="InterPro" id="IPR050351">
    <property type="entry name" value="BphY/WalK/GraS-like"/>
</dbReference>
<dbReference type="AlphaFoldDB" id="A0A8J7LVL2"/>
<accession>A0A8J7LVL2</accession>
<dbReference type="InterPro" id="IPR021796">
    <property type="entry name" value="Tll0287-like_dom"/>
</dbReference>
<dbReference type="Pfam" id="PF02518">
    <property type="entry name" value="HATPase_c"/>
    <property type="match status" value="1"/>
</dbReference>
<keyword evidence="8" id="KW-1133">Transmembrane helix</keyword>
<keyword evidence="6" id="KW-0902">Two-component regulatory system</keyword>
<evidence type="ECO:0000259" key="9">
    <source>
        <dbReference type="PROSITE" id="PS50109"/>
    </source>
</evidence>
<dbReference type="SMART" id="SM00388">
    <property type="entry name" value="HisKA"/>
    <property type="match status" value="1"/>
</dbReference>
<sequence>MENLPAELASTQPRLLKYYEWSLAIGWTLVIAVLLIAILQHERSQAVETARTQARSNFQRDVVYRHWNAEAGAVYVPVNGRIQPNPYLANLPDRDIVTRDGKKLTLVNPSYMTRLVFETAAREYGVKGHMTSLRPIRPENRPDPWEARALSAFSKGSGEESTVEKLGDGYFLRLMKPLKTEAECLKCHAVQGYHVGEIRGGLSVAVPMEPLWQIVRETSILIAVSFVALWGIGLIGIFFGSARLRRAIRERDAGERQILALNRDLLARTDDLETANRELDAFCATVSHDLRSPLSVIGGYCELIREAPAETHLETCADFTRIILKATRRMENLITTLLDFSRISRGELIREPVDLTAVADELALELRAKDPKRPASFAIEPGLTAHADAGLLRVVMQNLLGNAWKYAAQCPETRIEVGAKDRGGKKWFFVRDNGIGFDGKQASGIFDAFQRLDNAGGFEGTGIGLATVKRIIDRHGGEITCEGELGSGATFYFSFEG</sequence>
<keyword evidence="4" id="KW-0808">Transferase</keyword>
<keyword evidence="8" id="KW-0812">Transmembrane</keyword>
<proteinExistence type="predicted"/>
<dbReference type="Pfam" id="PF11845">
    <property type="entry name" value="Tll0287-like"/>
    <property type="match status" value="1"/>
</dbReference>
<dbReference type="Proteomes" id="UP000636888">
    <property type="component" value="Unassembled WGS sequence"/>
</dbReference>
<dbReference type="InterPro" id="IPR036097">
    <property type="entry name" value="HisK_dim/P_sf"/>
</dbReference>
<feature type="transmembrane region" description="Helical" evidence="8">
    <location>
        <begin position="21"/>
        <end position="39"/>
    </location>
</feature>
<organism evidence="10 11">
    <name type="scientific">Geomesophilobacter sediminis</name>
    <dbReference type="NCBI Taxonomy" id="2798584"/>
    <lineage>
        <taxon>Bacteria</taxon>
        <taxon>Pseudomonadati</taxon>
        <taxon>Thermodesulfobacteriota</taxon>
        <taxon>Desulfuromonadia</taxon>
        <taxon>Geobacterales</taxon>
        <taxon>Geobacteraceae</taxon>
        <taxon>Geomesophilobacter</taxon>
    </lineage>
</organism>
<dbReference type="EMBL" id="JAEMHM010000008">
    <property type="protein sequence ID" value="MBJ6725155.1"/>
    <property type="molecule type" value="Genomic_DNA"/>
</dbReference>